<evidence type="ECO:0000313" key="3">
    <source>
        <dbReference type="EMBL" id="BAY59318.1"/>
    </source>
</evidence>
<evidence type="ECO:0000256" key="1">
    <source>
        <dbReference type="SAM" id="MobiDB-lite"/>
    </source>
</evidence>
<accession>A0A1Z4JRM8</accession>
<feature type="signal peptide" evidence="2">
    <location>
        <begin position="1"/>
        <end position="23"/>
    </location>
</feature>
<proteinExistence type="predicted"/>
<dbReference type="EMBL" id="AP018204">
    <property type="protein sequence ID" value="BAY59318.1"/>
    <property type="molecule type" value="Genomic_DNA"/>
</dbReference>
<gene>
    <name evidence="3" type="ORF">NIES2135_61950</name>
</gene>
<keyword evidence="4" id="KW-1185">Reference proteome</keyword>
<feature type="chain" id="PRO_5011116968" description="Secreted protein" evidence="2">
    <location>
        <begin position="24"/>
        <end position="253"/>
    </location>
</feature>
<protein>
    <recommendedName>
        <fullName evidence="5">Secreted protein</fullName>
    </recommendedName>
</protein>
<organism evidence="3 4">
    <name type="scientific">Leptolyngbya boryana NIES-2135</name>
    <dbReference type="NCBI Taxonomy" id="1973484"/>
    <lineage>
        <taxon>Bacteria</taxon>
        <taxon>Bacillati</taxon>
        <taxon>Cyanobacteriota</taxon>
        <taxon>Cyanophyceae</taxon>
        <taxon>Leptolyngbyales</taxon>
        <taxon>Leptolyngbyaceae</taxon>
        <taxon>Leptolyngbya group</taxon>
        <taxon>Leptolyngbya</taxon>
    </lineage>
</organism>
<keyword evidence="3" id="KW-0614">Plasmid</keyword>
<sequence>MNVRLACLLSTIALCMTVLPIRASTIQSITSRDAQGVNGLPAIELPLGHTVNLSFIPSGEIVRQVRLDDRSKVVLGFDSPLCSITANSGSGSGCSSGATVIYLRQLRNAIAFPRNARASYQAAGIQNTTLIVITSRSNGSNRKLYEFELRLVKQSKTNIRTIQIVADNGQASQSIRTRPSQNRKSNVDQQNIQKVRQGLAIAEAKSLIAPNSLVRDSLKKFFSLVESGRSFDDAVSSSGVPTEFIDWLMTLAL</sequence>
<geneLocation type="plasmid" evidence="3">
    <name>plasmid1</name>
</geneLocation>
<reference evidence="3 4" key="1">
    <citation type="submission" date="2017-06" db="EMBL/GenBank/DDBJ databases">
        <title>Genome sequencing of cyanobaciteial culture collection at National Institute for Environmental Studies (NIES).</title>
        <authorList>
            <person name="Hirose Y."/>
            <person name="Shimura Y."/>
            <person name="Fujisawa T."/>
            <person name="Nakamura Y."/>
            <person name="Kawachi M."/>
        </authorList>
    </citation>
    <scope>NUCLEOTIDE SEQUENCE [LARGE SCALE GENOMIC DNA]</scope>
    <source>
        <strain evidence="3 4">NIES-2135</strain>
        <plasmid evidence="4">Plasmid Plasmid1 dna</plasmid>
    </source>
</reference>
<dbReference type="Proteomes" id="UP000217895">
    <property type="component" value="Plasmid Plasmid1 dna"/>
</dbReference>
<keyword evidence="2" id="KW-0732">Signal</keyword>
<evidence type="ECO:0008006" key="5">
    <source>
        <dbReference type="Google" id="ProtNLM"/>
    </source>
</evidence>
<evidence type="ECO:0000256" key="2">
    <source>
        <dbReference type="SAM" id="SignalP"/>
    </source>
</evidence>
<name>A0A1Z4JRM8_LEPBY</name>
<dbReference type="AlphaFoldDB" id="A0A1Z4JRM8"/>
<feature type="region of interest" description="Disordered" evidence="1">
    <location>
        <begin position="170"/>
        <end position="189"/>
    </location>
</feature>
<evidence type="ECO:0000313" key="4">
    <source>
        <dbReference type="Proteomes" id="UP000217895"/>
    </source>
</evidence>